<dbReference type="OrthoDB" id="5242612at2"/>
<protein>
    <submittedName>
        <fullName evidence="3">Peptidase M15</fullName>
    </submittedName>
</protein>
<dbReference type="InterPro" id="IPR013230">
    <property type="entry name" value="Peptidase_M15A_C"/>
</dbReference>
<dbReference type="InterPro" id="IPR009045">
    <property type="entry name" value="Zn_M74/Hedgehog-like"/>
</dbReference>
<dbReference type="AlphaFoldDB" id="A0A1G9M455"/>
<keyword evidence="1" id="KW-0732">Signal</keyword>
<feature type="signal peptide" evidence="1">
    <location>
        <begin position="1"/>
        <end position="24"/>
    </location>
</feature>
<evidence type="ECO:0000259" key="2">
    <source>
        <dbReference type="Pfam" id="PF08291"/>
    </source>
</evidence>
<gene>
    <name evidence="3" type="ORF">SAMN04488568_101322</name>
</gene>
<sequence>MKKFLGKALLSAALVSVLPQIAHARLLNPVIDRTTPPAAGFEPGRLPFAITLRDGLVVDLDTFAVFAHPGEQVRIRADTPLSWLEGEASRAAATDLDWTAPVTPGLTQVQLDDGDGHVMTLNLVVMRSHAPDDGETINGYRLGSYPSEPYRGHENYRAPENFLEVTDGLEDLAVSPHFRLGQFLCKQPADGNQYLVLSERLLVKLEGILEAANERGWEADTFTVMSGYRTPAYNASIGNGRHSRHIYGGAADIFIDANQDGVMDDLNGDGVHDRRDAAALFDLVDSLSHNAPQFTPLIGGLGEYAPTSNHGPFVHVDERGWRARWGRS</sequence>
<organism evidence="3 4">
    <name type="scientific">Maricaulis salignorans</name>
    <dbReference type="NCBI Taxonomy" id="144026"/>
    <lineage>
        <taxon>Bacteria</taxon>
        <taxon>Pseudomonadati</taxon>
        <taxon>Pseudomonadota</taxon>
        <taxon>Alphaproteobacteria</taxon>
        <taxon>Maricaulales</taxon>
        <taxon>Maricaulaceae</taxon>
        <taxon>Maricaulis</taxon>
    </lineage>
</organism>
<dbReference type="Proteomes" id="UP000199759">
    <property type="component" value="Unassembled WGS sequence"/>
</dbReference>
<evidence type="ECO:0000313" key="4">
    <source>
        <dbReference type="Proteomes" id="UP000199759"/>
    </source>
</evidence>
<dbReference type="RefSeq" id="WP_091765733.1">
    <property type="nucleotide sequence ID" value="NZ_FNHG01000001.1"/>
</dbReference>
<evidence type="ECO:0000313" key="3">
    <source>
        <dbReference type="EMBL" id="SDL69072.1"/>
    </source>
</evidence>
<accession>A0A1G9M455</accession>
<dbReference type="Gene3D" id="3.30.1380.10">
    <property type="match status" value="1"/>
</dbReference>
<feature type="domain" description="Peptidase M15A C-terminal" evidence="2">
    <location>
        <begin position="202"/>
        <end position="255"/>
    </location>
</feature>
<evidence type="ECO:0000256" key="1">
    <source>
        <dbReference type="SAM" id="SignalP"/>
    </source>
</evidence>
<keyword evidence="4" id="KW-1185">Reference proteome</keyword>
<feature type="chain" id="PRO_5011438486" evidence="1">
    <location>
        <begin position="25"/>
        <end position="328"/>
    </location>
</feature>
<dbReference type="Pfam" id="PF08291">
    <property type="entry name" value="Peptidase_M15_3"/>
    <property type="match status" value="1"/>
</dbReference>
<dbReference type="STRING" id="144026.SAMN04488568_101322"/>
<dbReference type="EMBL" id="FNHG01000001">
    <property type="protein sequence ID" value="SDL69072.1"/>
    <property type="molecule type" value="Genomic_DNA"/>
</dbReference>
<reference evidence="3 4" key="1">
    <citation type="submission" date="2016-10" db="EMBL/GenBank/DDBJ databases">
        <authorList>
            <person name="de Groot N.N."/>
        </authorList>
    </citation>
    <scope>NUCLEOTIDE SEQUENCE [LARGE SCALE GENOMIC DNA]</scope>
    <source>
        <strain evidence="3 4">DSM 16077</strain>
    </source>
</reference>
<proteinExistence type="predicted"/>
<dbReference type="SUPFAM" id="SSF55166">
    <property type="entry name" value="Hedgehog/DD-peptidase"/>
    <property type="match status" value="1"/>
</dbReference>
<name>A0A1G9M455_9PROT</name>